<evidence type="ECO:0000313" key="1">
    <source>
        <dbReference type="EMBL" id="SEA85222.1"/>
    </source>
</evidence>
<accession>A0A1H4ELV2</accession>
<dbReference type="Gene3D" id="3.30.70.2940">
    <property type="match status" value="1"/>
</dbReference>
<gene>
    <name evidence="1" type="ORF">SAMN05660964_02612</name>
</gene>
<dbReference type="InterPro" id="IPR019117">
    <property type="entry name" value="CRISPR-assoc_protein_Cmr3"/>
</dbReference>
<protein>
    <submittedName>
        <fullName evidence="1">CRISPR-associated protein Cmr3</fullName>
    </submittedName>
</protein>
<reference evidence="1 2" key="1">
    <citation type="submission" date="2016-10" db="EMBL/GenBank/DDBJ databases">
        <authorList>
            <person name="de Groot N.N."/>
        </authorList>
    </citation>
    <scope>NUCLEOTIDE SEQUENCE [LARGE SCALE GENOMIC DNA]</scope>
    <source>
        <strain evidence="1 2">DSM 21228</strain>
    </source>
</reference>
<keyword evidence="2" id="KW-1185">Reference proteome</keyword>
<dbReference type="Pfam" id="PF09700">
    <property type="entry name" value="Cas_Cmr3"/>
    <property type="match status" value="1"/>
</dbReference>
<sequence>MNMTYRFVNAVDTISIRGNKLFGDAGSHGESTFPPKPSVLSGAFRSVLWVNNGGDANAIQQSPFSITGVFPARQDQHGKVELFLPLPADLLVTDEGKTVRKLEPQLLNEAIQHSQISQLPMMPILRQGKPAKPENGWLLNQSGMAAYLRGEKLNETHLTKQAELWSKESRIGIGLNRNSRTADDGKLFTVEHTVPKHSENWDEPKHKVANEKMSGLVVGIANSGGLPASGFIRLGGDGRAAEFSPIDAPDIQRAPKTDKFKLVLLTPGLFANGWLPDGIVEENGAYWLKLDGFKARLACAAVSRAEVVSGWDLECWKPKDAERTAPSGRVYWFDQAEGDFATLDKLVTQGLWAKTPDNELNSRRAEGYNRVLLAAW</sequence>
<dbReference type="AlphaFoldDB" id="A0A1H4ELV2"/>
<dbReference type="Proteomes" id="UP000199397">
    <property type="component" value="Unassembled WGS sequence"/>
</dbReference>
<name>A0A1H4ELV2_9GAMM</name>
<dbReference type="EMBL" id="FNQP01000016">
    <property type="protein sequence ID" value="SEA85222.1"/>
    <property type="molecule type" value="Genomic_DNA"/>
</dbReference>
<organism evidence="1 2">
    <name type="scientific">Thiothrix caldifontis</name>
    <dbReference type="NCBI Taxonomy" id="525918"/>
    <lineage>
        <taxon>Bacteria</taxon>
        <taxon>Pseudomonadati</taxon>
        <taxon>Pseudomonadota</taxon>
        <taxon>Gammaproteobacteria</taxon>
        <taxon>Thiotrichales</taxon>
        <taxon>Thiotrichaceae</taxon>
        <taxon>Thiothrix</taxon>
    </lineage>
</organism>
<evidence type="ECO:0000313" key="2">
    <source>
        <dbReference type="Proteomes" id="UP000199397"/>
    </source>
</evidence>
<dbReference type="RefSeq" id="WP_093069305.1">
    <property type="nucleotide sequence ID" value="NZ_FNQP01000016.1"/>
</dbReference>
<dbReference type="Gene3D" id="2.60.40.4350">
    <property type="match status" value="1"/>
</dbReference>
<dbReference type="STRING" id="525918.SAMN05660964_02612"/>
<dbReference type="OrthoDB" id="6162707at2"/>
<proteinExistence type="predicted"/>